<dbReference type="Gene3D" id="3.30.200.20">
    <property type="entry name" value="Phosphorylase Kinase, domain 1"/>
    <property type="match status" value="1"/>
</dbReference>
<dbReference type="InterPro" id="IPR039026">
    <property type="entry name" value="PH_PKB"/>
</dbReference>
<dbReference type="OrthoDB" id="63267at2759"/>
<dbReference type="GO" id="GO:0004674">
    <property type="term" value="F:protein serine/threonine kinase activity"/>
    <property type="evidence" value="ECO:0007669"/>
    <property type="project" value="UniProtKB-KW"/>
</dbReference>
<sequence>MSGASLVDMVNNGIVRVKEGWLMKRGEHIKNWRQRYFVLLSDGSLVGYKCRPESDLANPLNNFTVQDCQVMRLDRPKPYTFVVRGLQRTDAVERMFHVNSSEEREEWCNAIENLAKTIQPSIPLSKSQILFSDRDREYPVAMDLDMFEFLKLLGKGTFGKVMLGREKTTGKLYAVKLLKKDIIISKDEVEHILTERHVLQSAGRSHPFLTHLQYAFQTKDRLCFVMEYVSGGELFFHLSRERTFGDARVRFYGAEITLALGYLHDNHIIYRDLKLENILLDHEGHVKLTDFGLCKANLRFSDRTKTFCGTPEYLAPEILDDADYGRAVDWWAFGVVMYEMLCGRLPFQNKNHDVLFDMIILYEVKYPRSISRDAKLLLSGLLQKKPARRLGGGPGDFREIQAHKYFQTVDWDDVINKKVCHSRHHSNRKIITMTLSRWR</sequence>
<dbReference type="Proteomes" id="UP000186922">
    <property type="component" value="Unassembled WGS sequence"/>
</dbReference>
<dbReference type="InterPro" id="IPR000719">
    <property type="entry name" value="Prot_kinase_dom"/>
</dbReference>
<dbReference type="GO" id="GO:0005524">
    <property type="term" value="F:ATP binding"/>
    <property type="evidence" value="ECO:0007669"/>
    <property type="project" value="UniProtKB-UniRule"/>
</dbReference>
<dbReference type="InterPro" id="IPR008271">
    <property type="entry name" value="Ser/Thr_kinase_AS"/>
</dbReference>
<evidence type="ECO:0000313" key="15">
    <source>
        <dbReference type="Proteomes" id="UP000186922"/>
    </source>
</evidence>
<evidence type="ECO:0000256" key="8">
    <source>
        <dbReference type="ARBA" id="ARBA00047899"/>
    </source>
</evidence>
<dbReference type="FunFam" id="3.30.200.20:FF:000103">
    <property type="entry name" value="Protein kinase C"/>
    <property type="match status" value="1"/>
</dbReference>
<accession>A0A1D1VAJ0</accession>
<keyword evidence="15" id="KW-1185">Reference proteome</keyword>
<feature type="binding site" evidence="10">
    <location>
        <position position="176"/>
    </location>
    <ligand>
        <name>ATP</name>
        <dbReference type="ChEBI" id="CHEBI:30616"/>
    </ligand>
</feature>
<evidence type="ECO:0000256" key="3">
    <source>
        <dbReference type="ARBA" id="ARBA00022553"/>
    </source>
</evidence>
<dbReference type="Pfam" id="PF00069">
    <property type="entry name" value="Pkinase"/>
    <property type="match status" value="1"/>
</dbReference>
<evidence type="ECO:0000256" key="11">
    <source>
        <dbReference type="RuleBase" id="RU000304"/>
    </source>
</evidence>
<evidence type="ECO:0008006" key="16">
    <source>
        <dbReference type="Google" id="ProtNLM"/>
    </source>
</evidence>
<dbReference type="InterPro" id="IPR001849">
    <property type="entry name" value="PH_domain"/>
</dbReference>
<evidence type="ECO:0000256" key="4">
    <source>
        <dbReference type="ARBA" id="ARBA00022679"/>
    </source>
</evidence>
<dbReference type="AlphaFoldDB" id="A0A1D1VAJ0"/>
<evidence type="ECO:0000256" key="2">
    <source>
        <dbReference type="ARBA" id="ARBA00022527"/>
    </source>
</evidence>
<evidence type="ECO:0000256" key="6">
    <source>
        <dbReference type="ARBA" id="ARBA00022777"/>
    </source>
</evidence>
<organism evidence="14 15">
    <name type="scientific">Ramazzottius varieornatus</name>
    <name type="common">Water bear</name>
    <name type="synonym">Tardigrade</name>
    <dbReference type="NCBI Taxonomy" id="947166"/>
    <lineage>
        <taxon>Eukaryota</taxon>
        <taxon>Metazoa</taxon>
        <taxon>Ecdysozoa</taxon>
        <taxon>Tardigrada</taxon>
        <taxon>Eutardigrada</taxon>
        <taxon>Parachela</taxon>
        <taxon>Hypsibioidea</taxon>
        <taxon>Ramazzottiidae</taxon>
        <taxon>Ramazzottius</taxon>
    </lineage>
</organism>
<dbReference type="PANTHER" id="PTHR24351">
    <property type="entry name" value="RIBOSOMAL PROTEIN S6 KINASE"/>
    <property type="match status" value="1"/>
</dbReference>
<dbReference type="InterPro" id="IPR011993">
    <property type="entry name" value="PH-like_dom_sf"/>
</dbReference>
<comment type="similarity">
    <text evidence="1">Belongs to the protein kinase superfamily. AGC Ser/Thr protein kinase family. RAC subfamily.</text>
</comment>
<dbReference type="InterPro" id="IPR011009">
    <property type="entry name" value="Kinase-like_dom_sf"/>
</dbReference>
<proteinExistence type="inferred from homology"/>
<evidence type="ECO:0000259" key="13">
    <source>
        <dbReference type="PROSITE" id="PS50011"/>
    </source>
</evidence>
<dbReference type="FunFam" id="1.10.510.10:FF:000713">
    <property type="entry name" value="Non-specific serine/threonine protein kinase"/>
    <property type="match status" value="1"/>
</dbReference>
<dbReference type="InterPro" id="IPR017441">
    <property type="entry name" value="Protein_kinase_ATP_BS"/>
</dbReference>
<evidence type="ECO:0000313" key="14">
    <source>
        <dbReference type="EMBL" id="GAU98661.1"/>
    </source>
</evidence>
<feature type="domain" description="PH" evidence="12">
    <location>
        <begin position="15"/>
        <end position="116"/>
    </location>
</feature>
<feature type="domain" description="Protein kinase" evidence="13">
    <location>
        <begin position="147"/>
        <end position="406"/>
    </location>
</feature>
<dbReference type="Pfam" id="PF00169">
    <property type="entry name" value="PH"/>
    <property type="match status" value="1"/>
</dbReference>
<dbReference type="Gene3D" id="1.10.510.10">
    <property type="entry name" value="Transferase(Phosphotransferase) domain 1"/>
    <property type="match status" value="1"/>
</dbReference>
<keyword evidence="6" id="KW-0418">Kinase</keyword>
<name>A0A1D1VAJ0_RAMVA</name>
<dbReference type="STRING" id="947166.A0A1D1VAJ0"/>
<comment type="caution">
    <text evidence="14">The sequence shown here is derived from an EMBL/GenBank/DDBJ whole genome shotgun (WGS) entry which is preliminary data.</text>
</comment>
<dbReference type="GO" id="GO:0032869">
    <property type="term" value="P:cellular response to insulin stimulus"/>
    <property type="evidence" value="ECO:0007669"/>
    <property type="project" value="UniProtKB-ARBA"/>
</dbReference>
<evidence type="ECO:0000256" key="9">
    <source>
        <dbReference type="ARBA" id="ARBA00048679"/>
    </source>
</evidence>
<keyword evidence="4" id="KW-0808">Transferase</keyword>
<keyword evidence="5 10" id="KW-0547">Nucleotide-binding</keyword>
<dbReference type="EMBL" id="BDGG01000004">
    <property type="protein sequence ID" value="GAU98661.1"/>
    <property type="molecule type" value="Genomic_DNA"/>
</dbReference>
<evidence type="ECO:0000256" key="1">
    <source>
        <dbReference type="ARBA" id="ARBA00006935"/>
    </source>
</evidence>
<keyword evidence="7 10" id="KW-0067">ATP-binding</keyword>
<evidence type="ECO:0000256" key="10">
    <source>
        <dbReference type="PROSITE-ProRule" id="PRU10141"/>
    </source>
</evidence>
<dbReference type="SMART" id="SM00233">
    <property type="entry name" value="PH"/>
    <property type="match status" value="1"/>
</dbReference>
<dbReference type="SUPFAM" id="SSF50729">
    <property type="entry name" value="PH domain-like"/>
    <property type="match status" value="1"/>
</dbReference>
<reference evidence="14 15" key="1">
    <citation type="journal article" date="2016" name="Nat. Commun.">
        <title>Extremotolerant tardigrade genome and improved radiotolerance of human cultured cells by tardigrade-unique protein.</title>
        <authorList>
            <person name="Hashimoto T."/>
            <person name="Horikawa D.D."/>
            <person name="Saito Y."/>
            <person name="Kuwahara H."/>
            <person name="Kozuka-Hata H."/>
            <person name="Shin-I T."/>
            <person name="Minakuchi Y."/>
            <person name="Ohishi K."/>
            <person name="Motoyama A."/>
            <person name="Aizu T."/>
            <person name="Enomoto A."/>
            <person name="Kondo K."/>
            <person name="Tanaka S."/>
            <person name="Hara Y."/>
            <person name="Koshikawa S."/>
            <person name="Sagara H."/>
            <person name="Miura T."/>
            <person name="Yokobori S."/>
            <person name="Miyagawa K."/>
            <person name="Suzuki Y."/>
            <person name="Kubo T."/>
            <person name="Oyama M."/>
            <person name="Kohara Y."/>
            <person name="Fujiyama A."/>
            <person name="Arakawa K."/>
            <person name="Katayama T."/>
            <person name="Toyoda A."/>
            <person name="Kunieda T."/>
        </authorList>
    </citation>
    <scope>NUCLEOTIDE SEQUENCE [LARGE SCALE GENOMIC DNA]</scope>
    <source>
        <strain evidence="14 15">YOKOZUNA-1</strain>
    </source>
</reference>
<dbReference type="PROSITE" id="PS50003">
    <property type="entry name" value="PH_DOMAIN"/>
    <property type="match status" value="1"/>
</dbReference>
<keyword evidence="3" id="KW-0597">Phosphoprotein</keyword>
<evidence type="ECO:0000256" key="7">
    <source>
        <dbReference type="ARBA" id="ARBA00022840"/>
    </source>
</evidence>
<dbReference type="SMART" id="SM00220">
    <property type="entry name" value="S_TKc"/>
    <property type="match status" value="1"/>
</dbReference>
<comment type="catalytic activity">
    <reaction evidence="8">
        <text>L-threonyl-[protein] + ATP = O-phospho-L-threonyl-[protein] + ADP + H(+)</text>
        <dbReference type="Rhea" id="RHEA:46608"/>
        <dbReference type="Rhea" id="RHEA-COMP:11060"/>
        <dbReference type="Rhea" id="RHEA-COMP:11605"/>
        <dbReference type="ChEBI" id="CHEBI:15378"/>
        <dbReference type="ChEBI" id="CHEBI:30013"/>
        <dbReference type="ChEBI" id="CHEBI:30616"/>
        <dbReference type="ChEBI" id="CHEBI:61977"/>
        <dbReference type="ChEBI" id="CHEBI:456216"/>
        <dbReference type="EC" id="2.7.11.1"/>
    </reaction>
</comment>
<dbReference type="Gene3D" id="2.30.29.30">
    <property type="entry name" value="Pleckstrin-homology domain (PH domain)/Phosphotyrosine-binding domain (PTB)"/>
    <property type="match status" value="1"/>
</dbReference>
<evidence type="ECO:0000256" key="5">
    <source>
        <dbReference type="ARBA" id="ARBA00022741"/>
    </source>
</evidence>
<dbReference type="PROSITE" id="PS00107">
    <property type="entry name" value="PROTEIN_KINASE_ATP"/>
    <property type="match status" value="1"/>
</dbReference>
<dbReference type="CDD" id="cd01241">
    <property type="entry name" value="PH_PKB"/>
    <property type="match status" value="1"/>
</dbReference>
<protein>
    <recommendedName>
        <fullName evidence="16">Non-specific serine/threonine protein kinase</fullName>
    </recommendedName>
</protein>
<dbReference type="FunFam" id="2.30.29.30:FF:000404">
    <property type="entry name" value="Non-specific serine/threonine protein kinase"/>
    <property type="match status" value="1"/>
</dbReference>
<gene>
    <name evidence="14" type="primary">RvY_09779</name>
    <name evidence="14" type="synonym">RvY_09779.1</name>
    <name evidence="14" type="ORF">RvY_09779-1</name>
</gene>
<keyword evidence="2 11" id="KW-0723">Serine/threonine-protein kinase</keyword>
<evidence type="ECO:0000259" key="12">
    <source>
        <dbReference type="PROSITE" id="PS50003"/>
    </source>
</evidence>
<comment type="catalytic activity">
    <reaction evidence="9">
        <text>L-seryl-[protein] + ATP = O-phospho-L-seryl-[protein] + ADP + H(+)</text>
        <dbReference type="Rhea" id="RHEA:17989"/>
        <dbReference type="Rhea" id="RHEA-COMP:9863"/>
        <dbReference type="Rhea" id="RHEA-COMP:11604"/>
        <dbReference type="ChEBI" id="CHEBI:15378"/>
        <dbReference type="ChEBI" id="CHEBI:29999"/>
        <dbReference type="ChEBI" id="CHEBI:30616"/>
        <dbReference type="ChEBI" id="CHEBI:83421"/>
        <dbReference type="ChEBI" id="CHEBI:456216"/>
        <dbReference type="EC" id="2.7.11.1"/>
    </reaction>
</comment>
<dbReference type="PROSITE" id="PS00108">
    <property type="entry name" value="PROTEIN_KINASE_ST"/>
    <property type="match status" value="1"/>
</dbReference>
<dbReference type="PROSITE" id="PS50011">
    <property type="entry name" value="PROTEIN_KINASE_DOM"/>
    <property type="match status" value="1"/>
</dbReference>
<dbReference type="SUPFAM" id="SSF56112">
    <property type="entry name" value="Protein kinase-like (PK-like)"/>
    <property type="match status" value="1"/>
</dbReference>